<dbReference type="InterPro" id="IPR050448">
    <property type="entry name" value="OpgB/LTA_synthase_biosynth"/>
</dbReference>
<evidence type="ECO:0000256" key="1">
    <source>
        <dbReference type="ARBA" id="ARBA00004651"/>
    </source>
</evidence>
<evidence type="ECO:0000256" key="2">
    <source>
        <dbReference type="ARBA" id="ARBA00022475"/>
    </source>
</evidence>
<reference evidence="8" key="1">
    <citation type="submission" date="2022-12" db="EMBL/GenBank/DDBJ databases">
        <title>Complete genome sequence of an Australian strain of Rouxiella badensis DAR84756 and resolution of the R. badensis DSM100043 and R. chamberiensis DSM28324 genomes.</title>
        <authorList>
            <person name="Paul S."/>
            <person name="Anderson P.J."/>
            <person name="Maynard G."/>
            <person name="Dyall-Smith M."/>
            <person name="Kudinha T."/>
        </authorList>
    </citation>
    <scope>NUCLEOTIDE SEQUENCE</scope>
    <source>
        <strain evidence="8">DSM 28324</strain>
    </source>
</reference>
<evidence type="ECO:0000256" key="6">
    <source>
        <dbReference type="SAM" id="Phobius"/>
    </source>
</evidence>
<dbReference type="RefSeq" id="WP_052673369.1">
    <property type="nucleotide sequence ID" value="NZ_CP114058.1"/>
</dbReference>
<dbReference type="Pfam" id="PF00884">
    <property type="entry name" value="Sulfatase"/>
    <property type="match status" value="1"/>
</dbReference>
<dbReference type="GO" id="GO:0008960">
    <property type="term" value="F:phosphatidylglycerol-membrane-oligosaccharide glycerophosphotransferase activity"/>
    <property type="evidence" value="ECO:0007669"/>
    <property type="project" value="UniProtKB-EC"/>
</dbReference>
<dbReference type="CDD" id="cd16015">
    <property type="entry name" value="LTA_synthase"/>
    <property type="match status" value="1"/>
</dbReference>
<dbReference type="PANTHER" id="PTHR47371">
    <property type="entry name" value="LIPOTEICHOIC ACID SYNTHASE"/>
    <property type="match status" value="1"/>
</dbReference>
<keyword evidence="2" id="KW-1003">Cell membrane</keyword>
<feature type="domain" description="Sulfatase N-terminal" evidence="7">
    <location>
        <begin position="163"/>
        <end position="447"/>
    </location>
</feature>
<keyword evidence="4 6" id="KW-1133">Transmembrane helix</keyword>
<dbReference type="EMBL" id="CP114058">
    <property type="protein sequence ID" value="WAT02905.1"/>
    <property type="molecule type" value="Genomic_DNA"/>
</dbReference>
<proteinExistence type="predicted"/>
<feature type="transmembrane region" description="Helical" evidence="6">
    <location>
        <begin position="77"/>
        <end position="100"/>
    </location>
</feature>
<name>A0ABY7HUR7_9GAMM</name>
<dbReference type="InterPro" id="IPR000917">
    <property type="entry name" value="Sulfatase_N"/>
</dbReference>
<evidence type="ECO:0000313" key="9">
    <source>
        <dbReference type="Proteomes" id="UP001164712"/>
    </source>
</evidence>
<keyword evidence="9" id="KW-1185">Reference proteome</keyword>
<evidence type="ECO:0000313" key="8">
    <source>
        <dbReference type="EMBL" id="WAT02905.1"/>
    </source>
</evidence>
<accession>A0ABY7HUR7</accession>
<comment type="subcellular location">
    <subcellularLocation>
        <location evidence="1">Cell membrane</location>
        <topology evidence="1">Multi-pass membrane protein</topology>
    </subcellularLocation>
</comment>
<dbReference type="InterPro" id="IPR017850">
    <property type="entry name" value="Alkaline_phosphatase_core_sf"/>
</dbReference>
<evidence type="ECO:0000256" key="3">
    <source>
        <dbReference type="ARBA" id="ARBA00022692"/>
    </source>
</evidence>
<keyword evidence="8" id="KW-0808">Transferase</keyword>
<evidence type="ECO:0000256" key="4">
    <source>
        <dbReference type="ARBA" id="ARBA00022989"/>
    </source>
</evidence>
<keyword evidence="3 6" id="KW-0812">Transmembrane</keyword>
<gene>
    <name evidence="8" type="primary">opgB</name>
    <name evidence="8" type="ORF">O1V66_10615</name>
</gene>
<dbReference type="EC" id="2.7.8.20" evidence="8"/>
<sequence>MAPEIISVLFFIASIALCTLKAKRNSFWISLILLLSALFLLLSAIWTASNYFTGEGVNDEVLFTITNSLTGAGVGKYVLPAVGLFVFVLLVFGLLSWLIVRNKNRNRSIIYNFLALLFALLAIGTAPATAQLISLTTSQYGDDKSDFSENYKDPVKNITGSKPNLVYIFGESLERTYFDNDVFPDLTPELGAIKKESIDFSNTVQIPGAENTVSGMVSALCGIPLFAPFDSNASSSLSTFYPRSVCLGDVLKASGYTNYFYQGANLAFAGKELLLRSHGIDNLYGYNELKPDVKDANYKNEWGWYDDTMLDFVYDKFEALSKAGKPFSLFALTVDTHHPDGYVDATCKRNSYLYNNKRNQSLSAVACSQEQVARLINRIKASPYFKNTVIVVSSDHLAMNNTAYSILTKQERRDLFFVLRGTGENNQVIDQKRTTLDNGATVLDILGGDNVIGLGRSTLTSESLANNYRDIRKHTLRWKPAIIKMWDFPKSISDYVLHTDAKLLTFSGVSFKFPLILRVSDGRIDPMFDVYLSDPLEKQLSTLDPSQKFVWIDSCSKMGNIWDPALKQVNNVCVASGSLNTKPHIVEADRDLYRGKVDFGTMQPVDEDTFHTTVERLSAVKDLTPPNTAAVH</sequence>
<evidence type="ECO:0000256" key="5">
    <source>
        <dbReference type="ARBA" id="ARBA00023136"/>
    </source>
</evidence>
<dbReference type="Proteomes" id="UP001164712">
    <property type="component" value="Chromosome"/>
</dbReference>
<organism evidence="8 9">
    <name type="scientific">Rouxiella chamberiensis</name>
    <dbReference type="NCBI Taxonomy" id="1513468"/>
    <lineage>
        <taxon>Bacteria</taxon>
        <taxon>Pseudomonadati</taxon>
        <taxon>Pseudomonadota</taxon>
        <taxon>Gammaproteobacteria</taxon>
        <taxon>Enterobacterales</taxon>
        <taxon>Yersiniaceae</taxon>
        <taxon>Rouxiella</taxon>
    </lineage>
</organism>
<keyword evidence="5 6" id="KW-0472">Membrane</keyword>
<feature type="transmembrane region" description="Helical" evidence="6">
    <location>
        <begin position="109"/>
        <end position="130"/>
    </location>
</feature>
<dbReference type="NCBIfam" id="NF003000">
    <property type="entry name" value="PRK03776.1"/>
    <property type="match status" value="1"/>
</dbReference>
<feature type="transmembrane region" description="Helical" evidence="6">
    <location>
        <begin position="6"/>
        <end position="22"/>
    </location>
</feature>
<dbReference type="PANTHER" id="PTHR47371:SF3">
    <property type="entry name" value="PHOSPHOGLYCEROL TRANSFERASE I"/>
    <property type="match status" value="1"/>
</dbReference>
<dbReference type="SUPFAM" id="SSF53649">
    <property type="entry name" value="Alkaline phosphatase-like"/>
    <property type="match status" value="1"/>
</dbReference>
<dbReference type="Gene3D" id="3.40.720.10">
    <property type="entry name" value="Alkaline Phosphatase, subunit A"/>
    <property type="match status" value="1"/>
</dbReference>
<evidence type="ECO:0000259" key="7">
    <source>
        <dbReference type="Pfam" id="PF00884"/>
    </source>
</evidence>
<feature type="transmembrane region" description="Helical" evidence="6">
    <location>
        <begin position="27"/>
        <end position="48"/>
    </location>
</feature>
<protein>
    <submittedName>
        <fullName evidence="8">Phosphatidylglycerol--membrane-oligosaccharide glycerophosphotransferase</fullName>
        <ecNumber evidence="8">2.7.8.20</ecNumber>
    </submittedName>
</protein>